<feature type="transmembrane region" description="Helical" evidence="1">
    <location>
        <begin position="304"/>
        <end position="328"/>
    </location>
</feature>
<keyword evidence="1" id="KW-1133">Transmembrane helix</keyword>
<reference evidence="2 3" key="1">
    <citation type="journal article" date="2022" name="Genome Biol. Evol.">
        <title>Host diet, physiology and behaviors set the stage for Lachnospiraceae cladogenesis.</title>
        <authorList>
            <person name="Vera-Ponce De Leon A."/>
            <person name="Schneider M."/>
            <person name="Jahnes B.C."/>
            <person name="Sadowski V."/>
            <person name="Camuy-Velez L.A."/>
            <person name="Duan J."/>
            <person name="Sabree Z.L."/>
        </authorList>
    </citation>
    <scope>NUCLEOTIDE SEQUENCE [LARGE SCALE GENOMIC DNA]</scope>
    <source>
        <strain evidence="2 3">PAL227</strain>
    </source>
</reference>
<gene>
    <name evidence="2" type="ORF">NK118_14755</name>
</gene>
<accession>A0ABT1EQG8</accession>
<comment type="caution">
    <text evidence="2">The sequence shown here is derived from an EMBL/GenBank/DDBJ whole genome shotgun (WGS) entry which is preliminary data.</text>
</comment>
<name>A0ABT1EQG8_9FIRM</name>
<evidence type="ECO:0000313" key="3">
    <source>
        <dbReference type="Proteomes" id="UP001523565"/>
    </source>
</evidence>
<sequence length="338" mass="39370">MKKSKKTRTLLSVYVVMFTMGMFVLNAVVNSKILIFIEPHNLYSPYTVEITCRSTERNKILNIIDKVINKKYKDINIMKHCSSEKYDIKGVYYSQVPNGILEEESPFFKIDSDKSNEAIVGRGLKDKISIRGDRRYITIYEKEFEVVGYLNSKKTYLDKQIFVPIKSLLEITDSSGTYTIDGSDKKDIKEVANYFDSSELPISVLYPDAIKHSIASAFFSRSNQIVYIYIIWGIFLIMYVQRGVSDWLYLNRYDYFVYKDIGYREKQITMEYFCRYIKPAISAILIGTFVSLLILQIVSKNIIMISEILINLFIIVFLNIVVFMITFLGRIKKQRRSG</sequence>
<feature type="transmembrane region" description="Helical" evidence="1">
    <location>
        <begin position="226"/>
        <end position="244"/>
    </location>
</feature>
<dbReference type="RefSeq" id="WP_262070371.1">
    <property type="nucleotide sequence ID" value="NZ_JAMXOC010000041.1"/>
</dbReference>
<feature type="transmembrane region" description="Helical" evidence="1">
    <location>
        <begin position="276"/>
        <end position="298"/>
    </location>
</feature>
<evidence type="ECO:0008006" key="4">
    <source>
        <dbReference type="Google" id="ProtNLM"/>
    </source>
</evidence>
<keyword evidence="3" id="KW-1185">Reference proteome</keyword>
<dbReference type="Proteomes" id="UP001523565">
    <property type="component" value="Unassembled WGS sequence"/>
</dbReference>
<keyword evidence="1" id="KW-0812">Transmembrane</keyword>
<organism evidence="2 3">
    <name type="scientific">Ohessyouella blattaphilus</name>
    <dbReference type="NCBI Taxonomy" id="2949333"/>
    <lineage>
        <taxon>Bacteria</taxon>
        <taxon>Bacillati</taxon>
        <taxon>Bacillota</taxon>
        <taxon>Clostridia</taxon>
        <taxon>Lachnospirales</taxon>
        <taxon>Lachnospiraceae</taxon>
        <taxon>Ohessyouella</taxon>
    </lineage>
</organism>
<keyword evidence="1" id="KW-0472">Membrane</keyword>
<proteinExistence type="predicted"/>
<dbReference type="EMBL" id="JAMZFV010000041">
    <property type="protein sequence ID" value="MCP1111512.1"/>
    <property type="molecule type" value="Genomic_DNA"/>
</dbReference>
<protein>
    <recommendedName>
        <fullName evidence="4">MacB-like periplasmic core domain-containing protein</fullName>
    </recommendedName>
</protein>
<evidence type="ECO:0000256" key="1">
    <source>
        <dbReference type="SAM" id="Phobius"/>
    </source>
</evidence>
<evidence type="ECO:0000313" key="2">
    <source>
        <dbReference type="EMBL" id="MCP1111512.1"/>
    </source>
</evidence>